<proteinExistence type="inferred from homology"/>
<evidence type="ECO:0000256" key="2">
    <source>
        <dbReference type="ARBA" id="ARBA00006577"/>
    </source>
</evidence>
<accession>A0A937RKR0</accession>
<dbReference type="SUPFAM" id="SSF54534">
    <property type="entry name" value="FKBP-like"/>
    <property type="match status" value="1"/>
</dbReference>
<keyword evidence="4 5" id="KW-0413">Isomerase</keyword>
<evidence type="ECO:0000259" key="8">
    <source>
        <dbReference type="PROSITE" id="PS50059"/>
    </source>
</evidence>
<evidence type="ECO:0000313" key="9">
    <source>
        <dbReference type="EMBL" id="MBL7629124.1"/>
    </source>
</evidence>
<dbReference type="GO" id="GO:0003755">
    <property type="term" value="F:peptidyl-prolyl cis-trans isomerase activity"/>
    <property type="evidence" value="ECO:0007669"/>
    <property type="project" value="UniProtKB-UniRule"/>
</dbReference>
<name>A0A937RKR0_9ACTN</name>
<dbReference type="Proteomes" id="UP000604475">
    <property type="component" value="Unassembled WGS sequence"/>
</dbReference>
<dbReference type="EMBL" id="JAEACQ010000213">
    <property type="protein sequence ID" value="MBL7629124.1"/>
    <property type="molecule type" value="Genomic_DNA"/>
</dbReference>
<evidence type="ECO:0000256" key="7">
    <source>
        <dbReference type="SAM" id="MobiDB-lite"/>
    </source>
</evidence>
<comment type="similarity">
    <text evidence="2 6">Belongs to the FKBP-type PPIase family.</text>
</comment>
<dbReference type="PROSITE" id="PS50059">
    <property type="entry name" value="FKBP_PPIASE"/>
    <property type="match status" value="1"/>
</dbReference>
<gene>
    <name evidence="9" type="ORF">I7412_18555</name>
</gene>
<evidence type="ECO:0000256" key="1">
    <source>
        <dbReference type="ARBA" id="ARBA00000971"/>
    </source>
</evidence>
<comment type="catalytic activity">
    <reaction evidence="1 5 6">
        <text>[protein]-peptidylproline (omega=180) = [protein]-peptidylproline (omega=0)</text>
        <dbReference type="Rhea" id="RHEA:16237"/>
        <dbReference type="Rhea" id="RHEA-COMP:10747"/>
        <dbReference type="Rhea" id="RHEA-COMP:10748"/>
        <dbReference type="ChEBI" id="CHEBI:83833"/>
        <dbReference type="ChEBI" id="CHEBI:83834"/>
        <dbReference type="EC" id="5.2.1.8"/>
    </reaction>
</comment>
<feature type="region of interest" description="Disordered" evidence="7">
    <location>
        <begin position="178"/>
        <end position="211"/>
    </location>
</feature>
<comment type="caution">
    <text evidence="9">The sequence shown here is derived from an EMBL/GenBank/DDBJ whole genome shotgun (WGS) entry which is preliminary data.</text>
</comment>
<dbReference type="EC" id="5.2.1.8" evidence="6"/>
<dbReference type="PANTHER" id="PTHR43811:SF19">
    <property type="entry name" value="39 KDA FK506-BINDING NUCLEAR PROTEIN"/>
    <property type="match status" value="1"/>
</dbReference>
<sequence>MLAAAVAGCSSSTAPDGTAAAPVPTATVVVEPATVLPEVGNPTNLTVKPAIAAGVGVPPAELTVKDLVVGQGALASASSTVVVNYVGALWNTGAQFDASWDSGVPAEFPLTQVITGFGLGIGGSAEDAIEGMRVGGRRLIVIPPALGYGPVGGRGDIKVDDTIVFVVDLLDVDGSVSGGAASPEATSPVTSSPVTSSPGATSPATDPTATR</sequence>
<dbReference type="InterPro" id="IPR046357">
    <property type="entry name" value="PPIase_dom_sf"/>
</dbReference>
<keyword evidence="3 5" id="KW-0697">Rotamase</keyword>
<dbReference type="Gene3D" id="3.10.50.40">
    <property type="match status" value="1"/>
</dbReference>
<dbReference type="Pfam" id="PF00254">
    <property type="entry name" value="FKBP_C"/>
    <property type="match status" value="1"/>
</dbReference>
<organism evidence="9 10">
    <name type="scientific">Frankia nepalensis</name>
    <dbReference type="NCBI Taxonomy" id="1836974"/>
    <lineage>
        <taxon>Bacteria</taxon>
        <taxon>Bacillati</taxon>
        <taxon>Actinomycetota</taxon>
        <taxon>Actinomycetes</taxon>
        <taxon>Frankiales</taxon>
        <taxon>Frankiaceae</taxon>
        <taxon>Frankia</taxon>
    </lineage>
</organism>
<reference evidence="9" key="1">
    <citation type="submission" date="2020-12" db="EMBL/GenBank/DDBJ databases">
        <title>Genomic characterization of non-nitrogen-fixing Frankia strains.</title>
        <authorList>
            <person name="Carlos-Shanley C."/>
            <person name="Guerra T."/>
            <person name="Hahn D."/>
        </authorList>
    </citation>
    <scope>NUCLEOTIDE SEQUENCE</scope>
    <source>
        <strain evidence="9">CN6</strain>
    </source>
</reference>
<evidence type="ECO:0000256" key="3">
    <source>
        <dbReference type="ARBA" id="ARBA00023110"/>
    </source>
</evidence>
<evidence type="ECO:0000313" key="10">
    <source>
        <dbReference type="Proteomes" id="UP000604475"/>
    </source>
</evidence>
<feature type="domain" description="PPIase FKBP-type" evidence="8">
    <location>
        <begin position="78"/>
        <end position="173"/>
    </location>
</feature>
<dbReference type="PANTHER" id="PTHR43811">
    <property type="entry name" value="FKBP-TYPE PEPTIDYL-PROLYL CIS-TRANS ISOMERASE FKPA"/>
    <property type="match status" value="1"/>
</dbReference>
<keyword evidence="10" id="KW-1185">Reference proteome</keyword>
<evidence type="ECO:0000256" key="5">
    <source>
        <dbReference type="PROSITE-ProRule" id="PRU00277"/>
    </source>
</evidence>
<dbReference type="AlphaFoldDB" id="A0A937RKR0"/>
<evidence type="ECO:0000256" key="6">
    <source>
        <dbReference type="RuleBase" id="RU003915"/>
    </source>
</evidence>
<dbReference type="InterPro" id="IPR001179">
    <property type="entry name" value="PPIase_FKBP_dom"/>
</dbReference>
<feature type="compositionally biased region" description="Low complexity" evidence="7">
    <location>
        <begin position="180"/>
        <end position="211"/>
    </location>
</feature>
<evidence type="ECO:0000256" key="4">
    <source>
        <dbReference type="ARBA" id="ARBA00023235"/>
    </source>
</evidence>
<protein>
    <recommendedName>
        <fullName evidence="6">Peptidyl-prolyl cis-trans isomerase</fullName>
        <ecNumber evidence="6">5.2.1.8</ecNumber>
    </recommendedName>
</protein>